<reference evidence="6" key="1">
    <citation type="submission" date="2016-11" db="UniProtKB">
        <authorList>
            <consortium name="WormBaseParasite"/>
        </authorList>
    </citation>
    <scope>IDENTIFICATION</scope>
</reference>
<evidence type="ECO:0000313" key="5">
    <source>
        <dbReference type="Proteomes" id="UP000659654"/>
    </source>
</evidence>
<evidence type="ECO:0000313" key="2">
    <source>
        <dbReference type="EMBL" id="CAD5228715.1"/>
    </source>
</evidence>
<keyword evidence="5" id="KW-1185">Reference proteome</keyword>
<evidence type="ECO:0000313" key="4">
    <source>
        <dbReference type="Proteomes" id="UP000095284"/>
    </source>
</evidence>
<proteinExistence type="predicted"/>
<evidence type="ECO:0000313" key="6">
    <source>
        <dbReference type="WBParaSite" id="BXY_0073900.1"/>
    </source>
</evidence>
<dbReference type="WBParaSite" id="BXY_0073900.1">
    <property type="protein sequence ID" value="BXY_0073900.1"/>
    <property type="gene ID" value="BXY_0073900"/>
</dbReference>
<accession>A0A1I7RJ57</accession>
<dbReference type="Proteomes" id="UP000659654">
    <property type="component" value="Unassembled WGS sequence"/>
</dbReference>
<name>A0A1I7RJ57_BURXY</name>
<sequence length="98" mass="11114">MDATQAEKRQSESFDSAQQRIHDIYTKPLTKGLHVEFEHPNQHDHPQQYDHAIANAENEGMPAHGREQFESTVGEIATHLAQKVDDQVPVDVDERSAK</sequence>
<gene>
    <name evidence="2" type="ORF">BXYJ_LOCUS10583</name>
</gene>
<dbReference type="Proteomes" id="UP000095284">
    <property type="component" value="Unplaced"/>
</dbReference>
<dbReference type="AlphaFoldDB" id="A0A1I7RJ57"/>
<dbReference type="EMBL" id="CAJFDI010000004">
    <property type="protein sequence ID" value="CAD5228715.1"/>
    <property type="molecule type" value="Genomic_DNA"/>
</dbReference>
<evidence type="ECO:0000313" key="3">
    <source>
        <dbReference type="EMBL" id="CAG9119376.1"/>
    </source>
</evidence>
<dbReference type="EMBL" id="CAJFCV020000004">
    <property type="protein sequence ID" value="CAG9119376.1"/>
    <property type="molecule type" value="Genomic_DNA"/>
</dbReference>
<evidence type="ECO:0000256" key="1">
    <source>
        <dbReference type="SAM" id="MobiDB-lite"/>
    </source>
</evidence>
<organism evidence="4 6">
    <name type="scientific">Bursaphelenchus xylophilus</name>
    <name type="common">Pinewood nematode worm</name>
    <name type="synonym">Aphelenchoides xylophilus</name>
    <dbReference type="NCBI Taxonomy" id="6326"/>
    <lineage>
        <taxon>Eukaryota</taxon>
        <taxon>Metazoa</taxon>
        <taxon>Ecdysozoa</taxon>
        <taxon>Nematoda</taxon>
        <taxon>Chromadorea</taxon>
        <taxon>Rhabditida</taxon>
        <taxon>Tylenchina</taxon>
        <taxon>Tylenchomorpha</taxon>
        <taxon>Aphelenchoidea</taxon>
        <taxon>Aphelenchoididae</taxon>
        <taxon>Bursaphelenchus</taxon>
    </lineage>
</organism>
<reference evidence="3" key="2">
    <citation type="submission" date="2020-08" db="EMBL/GenBank/DDBJ databases">
        <authorList>
            <person name="Kikuchi T."/>
        </authorList>
    </citation>
    <scope>NUCLEOTIDE SEQUENCE</scope>
    <source>
        <strain evidence="2">Ka4C1</strain>
    </source>
</reference>
<protein>
    <submittedName>
        <fullName evidence="2">(pine wood nematode) hypothetical protein</fullName>
    </submittedName>
</protein>
<feature type="compositionally biased region" description="Basic and acidic residues" evidence="1">
    <location>
        <begin position="1"/>
        <end position="12"/>
    </location>
</feature>
<dbReference type="Proteomes" id="UP000582659">
    <property type="component" value="Unassembled WGS sequence"/>
</dbReference>
<feature type="region of interest" description="Disordered" evidence="1">
    <location>
        <begin position="1"/>
        <end position="20"/>
    </location>
</feature>